<dbReference type="EMBL" id="BMAO01039099">
    <property type="protein sequence ID" value="GFR28910.1"/>
    <property type="molecule type" value="Genomic_DNA"/>
</dbReference>
<organism evidence="1 2">
    <name type="scientific">Trichonephila clavata</name>
    <name type="common">Joro spider</name>
    <name type="synonym">Nephila clavata</name>
    <dbReference type="NCBI Taxonomy" id="2740835"/>
    <lineage>
        <taxon>Eukaryota</taxon>
        <taxon>Metazoa</taxon>
        <taxon>Ecdysozoa</taxon>
        <taxon>Arthropoda</taxon>
        <taxon>Chelicerata</taxon>
        <taxon>Arachnida</taxon>
        <taxon>Araneae</taxon>
        <taxon>Araneomorphae</taxon>
        <taxon>Entelegynae</taxon>
        <taxon>Araneoidea</taxon>
        <taxon>Nephilidae</taxon>
        <taxon>Trichonephila</taxon>
    </lineage>
</organism>
<keyword evidence="2" id="KW-1185">Reference proteome</keyword>
<sequence length="51" mass="5617">MADKHFAASPRGIYRLTGGEWTRDWTSGRDGHRLPLSAHLAKSAGDLLPQD</sequence>
<comment type="caution">
    <text evidence="1">The sequence shown here is derived from an EMBL/GenBank/DDBJ whole genome shotgun (WGS) entry which is preliminary data.</text>
</comment>
<proteinExistence type="predicted"/>
<gene>
    <name evidence="1" type="ORF">TNCT_450781</name>
</gene>
<protein>
    <submittedName>
        <fullName evidence="1">Uncharacterized protein</fullName>
    </submittedName>
</protein>
<name>A0A8X6HUU0_TRICU</name>
<feature type="non-terminal residue" evidence="1">
    <location>
        <position position="51"/>
    </location>
</feature>
<evidence type="ECO:0000313" key="1">
    <source>
        <dbReference type="EMBL" id="GFR28910.1"/>
    </source>
</evidence>
<dbReference type="AlphaFoldDB" id="A0A8X6HUU0"/>
<reference evidence="1" key="1">
    <citation type="submission" date="2020-07" db="EMBL/GenBank/DDBJ databases">
        <title>Multicomponent nature underlies the extraordinary mechanical properties of spider dragline silk.</title>
        <authorList>
            <person name="Kono N."/>
            <person name="Nakamura H."/>
            <person name="Mori M."/>
            <person name="Yoshida Y."/>
            <person name="Ohtoshi R."/>
            <person name="Malay A.D."/>
            <person name="Moran D.A.P."/>
            <person name="Tomita M."/>
            <person name="Numata K."/>
            <person name="Arakawa K."/>
        </authorList>
    </citation>
    <scope>NUCLEOTIDE SEQUENCE</scope>
</reference>
<evidence type="ECO:0000313" key="2">
    <source>
        <dbReference type="Proteomes" id="UP000887116"/>
    </source>
</evidence>
<accession>A0A8X6HUU0</accession>
<dbReference type="Proteomes" id="UP000887116">
    <property type="component" value="Unassembled WGS sequence"/>
</dbReference>